<dbReference type="InterPro" id="IPR011009">
    <property type="entry name" value="Kinase-like_dom_sf"/>
</dbReference>
<organism evidence="2 3">
    <name type="scientific">Phytophthora rubi</name>
    <dbReference type="NCBI Taxonomy" id="129364"/>
    <lineage>
        <taxon>Eukaryota</taxon>
        <taxon>Sar</taxon>
        <taxon>Stramenopiles</taxon>
        <taxon>Oomycota</taxon>
        <taxon>Peronosporomycetes</taxon>
        <taxon>Peronosporales</taxon>
        <taxon>Peronosporaceae</taxon>
        <taxon>Phytophthora</taxon>
    </lineage>
</organism>
<dbReference type="InterPro" id="IPR054000">
    <property type="entry name" value="MLKL_N"/>
</dbReference>
<dbReference type="EMBL" id="QXFV01004291">
    <property type="protein sequence ID" value="KAE8970512.1"/>
    <property type="molecule type" value="Genomic_DNA"/>
</dbReference>
<dbReference type="PROSITE" id="PS50011">
    <property type="entry name" value="PROTEIN_KINASE_DOM"/>
    <property type="match status" value="1"/>
</dbReference>
<dbReference type="PANTHER" id="PTHR44329:SF214">
    <property type="entry name" value="PROTEIN KINASE DOMAIN-CONTAINING PROTEIN"/>
    <property type="match status" value="1"/>
</dbReference>
<name>A0A6A3HNG3_9STRA</name>
<feature type="non-terminal residue" evidence="2">
    <location>
        <position position="626"/>
    </location>
</feature>
<comment type="caution">
    <text evidence="2">The sequence shown here is derived from an EMBL/GenBank/DDBJ whole genome shotgun (WGS) entry which is preliminary data.</text>
</comment>
<dbReference type="PROSITE" id="PS00108">
    <property type="entry name" value="PROTEIN_KINASE_ST"/>
    <property type="match status" value="1"/>
</dbReference>
<accession>A0A6A3HNG3</accession>
<dbReference type="Pfam" id="PF22215">
    <property type="entry name" value="MLKL_N"/>
    <property type="match status" value="1"/>
</dbReference>
<dbReference type="Gene3D" id="1.20.930.20">
    <property type="entry name" value="Adaptor protein Cbl, N-terminal domain"/>
    <property type="match status" value="1"/>
</dbReference>
<dbReference type="InterPro" id="IPR059179">
    <property type="entry name" value="MLKL-like_MCAfunc"/>
</dbReference>
<dbReference type="InterPro" id="IPR008271">
    <property type="entry name" value="Ser/Thr_kinase_AS"/>
</dbReference>
<evidence type="ECO:0000259" key="1">
    <source>
        <dbReference type="PROSITE" id="PS50011"/>
    </source>
</evidence>
<dbReference type="Gene3D" id="1.10.510.10">
    <property type="entry name" value="Transferase(Phosphotransferase) domain 1"/>
    <property type="match status" value="1"/>
</dbReference>
<dbReference type="GO" id="GO:0005524">
    <property type="term" value="F:ATP binding"/>
    <property type="evidence" value="ECO:0007669"/>
    <property type="project" value="InterPro"/>
</dbReference>
<proteinExistence type="predicted"/>
<protein>
    <recommendedName>
        <fullName evidence="1">Protein kinase domain-containing protein</fullName>
    </recommendedName>
</protein>
<reference evidence="2 3" key="1">
    <citation type="submission" date="2018-09" db="EMBL/GenBank/DDBJ databases">
        <title>Genomic investigation of the strawberry pathogen Phytophthora fragariae indicates pathogenicity is determined by transcriptional variation in three key races.</title>
        <authorList>
            <person name="Adams T.M."/>
            <person name="Armitage A.D."/>
            <person name="Sobczyk M.K."/>
            <person name="Bates H.J."/>
            <person name="Dunwell J.M."/>
            <person name="Nellist C.F."/>
            <person name="Harrison R.J."/>
        </authorList>
    </citation>
    <scope>NUCLEOTIDE SEQUENCE [LARGE SCALE GENOMIC DNA]</scope>
    <source>
        <strain evidence="2 3">SCRP249</strain>
    </source>
</reference>
<dbReference type="AlphaFoldDB" id="A0A6A3HNG3"/>
<dbReference type="Pfam" id="PF07714">
    <property type="entry name" value="PK_Tyr_Ser-Thr"/>
    <property type="match status" value="1"/>
</dbReference>
<sequence>MSIALLDLFVPGSGVVLDALSTLWGYCDEMNEGKDVCQRLHRRLKGIFDELQKMDKKGQLPSNNALDEYVTTISKSLGCLDRYRKMTLVFRLINHQEMLGELCQINEEIDELFSALNLATTASMMDWKQKWETDQRVMYEMMNSLVSDSAQVMRELQSTRAQLEAMMVLKYETEQRPDRQTQGSIKLMNSMMGTVVRATSTTVQKLPPWFMSSDELKFEKEAFARGSFASVHRGVWGPGTRVVVKCFLNDDLVADERAKQQIEKEINLWHKFNNPNVIRMFGASHVSSPAFVVCEDATNGDLCSYLARSEGNKQHMWRLLYQACLGLNYIHTMKVVHGDLKLNNVLVGADGLAKLSDFGLSAVRNSSGSKTAAGAAIHAGALRWRAPECLKKSPTFASDVYSFAMCMIEAVLGNPPFASLDDDSVRDLLKHGDIPERPDDMPDEAWNLVLSMTNVDSTKRPGLGQVLTKLKALADDEANNYGLGGAPITSEQTYSYVKQSGSSSPSNSRLKSTATSIADLLNDLADAVDLKQEKILLQLARKCVNAEQRAPMYEENRIEIVTSMVRNGSSYFAKLYALQCLKWAVISDAKVSQEDFDAHRDCIQEAGPSEIAAIVNALQNGTTDEK</sequence>
<feature type="domain" description="Protein kinase" evidence="1">
    <location>
        <begin position="217"/>
        <end position="473"/>
    </location>
</feature>
<evidence type="ECO:0000313" key="3">
    <source>
        <dbReference type="Proteomes" id="UP000429607"/>
    </source>
</evidence>
<dbReference type="InterPro" id="IPR001245">
    <property type="entry name" value="Ser-Thr/Tyr_kinase_cat_dom"/>
</dbReference>
<dbReference type="GO" id="GO:0007166">
    <property type="term" value="P:cell surface receptor signaling pathway"/>
    <property type="evidence" value="ECO:0007669"/>
    <property type="project" value="InterPro"/>
</dbReference>
<dbReference type="InterPro" id="IPR000719">
    <property type="entry name" value="Prot_kinase_dom"/>
</dbReference>
<gene>
    <name evidence="2" type="ORF">PR001_g27187</name>
</gene>
<dbReference type="InterPro" id="IPR036537">
    <property type="entry name" value="Adaptor_Cbl_N_dom_sf"/>
</dbReference>
<dbReference type="Gene3D" id="3.30.200.20">
    <property type="entry name" value="Phosphorylase Kinase, domain 1"/>
    <property type="match status" value="1"/>
</dbReference>
<dbReference type="SMART" id="SM00220">
    <property type="entry name" value="S_TKc"/>
    <property type="match status" value="1"/>
</dbReference>
<dbReference type="SUPFAM" id="SSF56112">
    <property type="entry name" value="Protein kinase-like (PK-like)"/>
    <property type="match status" value="1"/>
</dbReference>
<dbReference type="CDD" id="cd21037">
    <property type="entry name" value="MLKL_NTD"/>
    <property type="match status" value="1"/>
</dbReference>
<evidence type="ECO:0000313" key="2">
    <source>
        <dbReference type="EMBL" id="KAE8970512.1"/>
    </source>
</evidence>
<dbReference type="InterPro" id="IPR051681">
    <property type="entry name" value="Ser/Thr_Kinases-Pseudokinases"/>
</dbReference>
<dbReference type="Proteomes" id="UP000429607">
    <property type="component" value="Unassembled WGS sequence"/>
</dbReference>
<dbReference type="PANTHER" id="PTHR44329">
    <property type="entry name" value="SERINE/THREONINE-PROTEIN KINASE TNNI3K-RELATED"/>
    <property type="match status" value="1"/>
</dbReference>
<dbReference type="GO" id="GO:0004674">
    <property type="term" value="F:protein serine/threonine kinase activity"/>
    <property type="evidence" value="ECO:0007669"/>
    <property type="project" value="TreeGrafter"/>
</dbReference>